<comment type="catalytic activity">
    <reaction evidence="2">
        <text>Hydrolysis of proteins in presence of ATP.</text>
        <dbReference type="EC" id="3.4.21.53"/>
    </reaction>
</comment>
<dbReference type="Pfam" id="PF20436">
    <property type="entry name" value="LonB_AAA-LID"/>
    <property type="match status" value="1"/>
</dbReference>
<dbReference type="InterPro" id="IPR027417">
    <property type="entry name" value="P-loop_NTPase"/>
</dbReference>
<keyword evidence="1 2" id="KW-0645">Protease</keyword>
<dbReference type="Pfam" id="PF05362">
    <property type="entry name" value="Lon_C"/>
    <property type="match status" value="1"/>
</dbReference>
<dbReference type="Pfam" id="PF13654">
    <property type="entry name" value="AAA_32"/>
    <property type="match status" value="1"/>
</dbReference>
<proteinExistence type="inferred from homology"/>
<dbReference type="GO" id="GO:0004252">
    <property type="term" value="F:serine-type endopeptidase activity"/>
    <property type="evidence" value="ECO:0007669"/>
    <property type="project" value="UniProtKB-UniRule"/>
</dbReference>
<dbReference type="EC" id="3.4.21.53" evidence="2"/>
<dbReference type="Gene3D" id="3.30.230.10">
    <property type="match status" value="1"/>
</dbReference>
<dbReference type="InterPro" id="IPR041699">
    <property type="entry name" value="AAA_32"/>
</dbReference>
<dbReference type="GO" id="GO:0005524">
    <property type="term" value="F:ATP binding"/>
    <property type="evidence" value="ECO:0007669"/>
    <property type="project" value="InterPro"/>
</dbReference>
<dbReference type="InterPro" id="IPR008269">
    <property type="entry name" value="Lon_proteolytic"/>
</dbReference>
<dbReference type="KEGG" id="zdf:AN401_09055"/>
<protein>
    <recommendedName>
        <fullName evidence="2">endopeptidase La</fullName>
        <ecNumber evidence="2">3.4.21.53</ecNumber>
    </recommendedName>
</protein>
<feature type="active site" evidence="2">
    <location>
        <position position="512"/>
    </location>
</feature>
<dbReference type="InterPro" id="IPR027065">
    <property type="entry name" value="Lon_Prtase"/>
</dbReference>
<dbReference type="GO" id="GO:0030163">
    <property type="term" value="P:protein catabolic process"/>
    <property type="evidence" value="ECO:0007669"/>
    <property type="project" value="InterPro"/>
</dbReference>
<evidence type="ECO:0000256" key="1">
    <source>
        <dbReference type="ARBA" id="ARBA00022670"/>
    </source>
</evidence>
<keyword evidence="2" id="KW-0720">Serine protease</keyword>
<keyword evidence="2" id="KW-0378">Hydrolase</keyword>
<accession>A0A291HPC8</accession>
<dbReference type="SUPFAM" id="SSF54211">
    <property type="entry name" value="Ribosomal protein S5 domain 2-like"/>
    <property type="match status" value="1"/>
</dbReference>
<feature type="active site" evidence="2">
    <location>
        <position position="555"/>
    </location>
</feature>
<dbReference type="Proteomes" id="UP000217763">
    <property type="component" value="Chromosome"/>
</dbReference>
<dbReference type="AlphaFoldDB" id="A0A291HPC8"/>
<dbReference type="InterPro" id="IPR020568">
    <property type="entry name" value="Ribosomal_Su5_D2-typ_SF"/>
</dbReference>
<sequence length="656" mass="73080">MSFRVQPLSPAELNPAFSLPDLASLNDVTPLPFSALQARADSAFATLAGLNAANPVLLLNGFPGVDYEELVQDLVQKHANHADLFDLCYAENLHHPQKPIWLRLKAGTGIEFCELVGQLLELSSRHLEAEHIVQRILKKQGNDEKIADYLSLLSQHVAAGGGFSHPILINLMVHRHDSTIPIVYARQFSAEQLFGAIHFQTEQGSVFSHHHLLEPGLIHQANGGYLIVPIEELLDQPNLWFRLKNALVTRRVEWSRPAEMAAFYFQPEPPPLDIHLILVGDRMSVAELYILDRELDTLAFLRADIIPEWDAQADLPTYLGFLAHLRRKHELLDMDRGAMLRLCRYGSRLTEHQHRLSLVEAQLLALMQLADVIAKREQGELITEAQVVLAQQEQDYRLSFLVEHSDLGVRDGQILLQTRGREVGQINGLSVIQIVGHPYDFGEPVRLTATVHLGDGDIADIERKAELAGHIHAKAMMIIHGYLANLFGAEHPSPLSANLVFEQSYHEIDGDSASLAGLCALLSALAREPIYQHFAITGAVDQFGKVQPVGGVNEKIEGFFRLCRLQGLTGEQGVLIPASNRLQLNLSDEVCAAVAEGRFHIYPVAHVEEAIELLTGCPAGDVDRPETLFGRIRERLDDLNGHTMESGFLRRLFRRN</sequence>
<dbReference type="Gene3D" id="1.10.8.60">
    <property type="match status" value="1"/>
</dbReference>
<evidence type="ECO:0000313" key="4">
    <source>
        <dbReference type="EMBL" id="ATG73982.1"/>
    </source>
</evidence>
<dbReference type="GO" id="GO:0006508">
    <property type="term" value="P:proteolysis"/>
    <property type="evidence" value="ECO:0007669"/>
    <property type="project" value="UniProtKB-KW"/>
</dbReference>
<name>A0A291HPC8_9GAMM</name>
<organism evidence="4 5">
    <name type="scientific">Zobellella denitrificans</name>
    <dbReference type="NCBI Taxonomy" id="347534"/>
    <lineage>
        <taxon>Bacteria</taxon>
        <taxon>Pseudomonadati</taxon>
        <taxon>Pseudomonadota</taxon>
        <taxon>Gammaproteobacteria</taxon>
        <taxon>Aeromonadales</taxon>
        <taxon>Aeromonadaceae</taxon>
        <taxon>Zobellella</taxon>
    </lineage>
</organism>
<dbReference type="PANTHER" id="PTHR10046">
    <property type="entry name" value="ATP DEPENDENT LON PROTEASE FAMILY MEMBER"/>
    <property type="match status" value="1"/>
</dbReference>
<comment type="similarity">
    <text evidence="2">Belongs to the peptidase S16 family.</text>
</comment>
<dbReference type="EMBL" id="CP012621">
    <property type="protein sequence ID" value="ATG73982.1"/>
    <property type="molecule type" value="Genomic_DNA"/>
</dbReference>
<dbReference type="InterPro" id="IPR014721">
    <property type="entry name" value="Ribsml_uS5_D2-typ_fold_subgr"/>
</dbReference>
<dbReference type="Pfam" id="PF20437">
    <property type="entry name" value="LonC_helical"/>
    <property type="match status" value="1"/>
</dbReference>
<dbReference type="PRINTS" id="PR00830">
    <property type="entry name" value="ENDOLAPTASE"/>
</dbReference>
<dbReference type="PROSITE" id="PS51786">
    <property type="entry name" value="LON_PROTEOLYTIC"/>
    <property type="match status" value="1"/>
</dbReference>
<evidence type="ECO:0000259" key="3">
    <source>
        <dbReference type="PROSITE" id="PS51786"/>
    </source>
</evidence>
<evidence type="ECO:0000256" key="2">
    <source>
        <dbReference type="PROSITE-ProRule" id="PRU01122"/>
    </source>
</evidence>
<dbReference type="Gene3D" id="3.40.50.300">
    <property type="entry name" value="P-loop containing nucleotide triphosphate hydrolases"/>
    <property type="match status" value="1"/>
</dbReference>
<gene>
    <name evidence="4" type="ORF">AN401_09055</name>
</gene>
<reference evidence="5" key="1">
    <citation type="submission" date="2015-09" db="EMBL/GenBank/DDBJ databases">
        <authorList>
            <person name="Shao Z."/>
            <person name="Wang L."/>
        </authorList>
    </citation>
    <scope>NUCLEOTIDE SEQUENCE [LARGE SCALE GENOMIC DNA]</scope>
    <source>
        <strain evidence="5">F13-1</strain>
    </source>
</reference>
<keyword evidence="5" id="KW-1185">Reference proteome</keyword>
<evidence type="ECO:0000313" key="5">
    <source>
        <dbReference type="Proteomes" id="UP000217763"/>
    </source>
</evidence>
<dbReference type="GO" id="GO:0004176">
    <property type="term" value="F:ATP-dependent peptidase activity"/>
    <property type="evidence" value="ECO:0007669"/>
    <property type="project" value="UniProtKB-UniRule"/>
</dbReference>
<dbReference type="InterPro" id="IPR046843">
    <property type="entry name" value="LonB_AAA-LID"/>
</dbReference>
<dbReference type="InterPro" id="IPR046844">
    <property type="entry name" value="Lon-like_helical"/>
</dbReference>
<feature type="domain" description="Lon proteolytic" evidence="3">
    <location>
        <begin position="420"/>
        <end position="617"/>
    </location>
</feature>